<dbReference type="GeneID" id="28899082"/>
<proteinExistence type="predicted"/>
<organism evidence="1 2">
    <name type="scientific">Xylona heveae (strain CBS 132557 / TC161)</name>
    <dbReference type="NCBI Taxonomy" id="1328760"/>
    <lineage>
        <taxon>Eukaryota</taxon>
        <taxon>Fungi</taxon>
        <taxon>Dikarya</taxon>
        <taxon>Ascomycota</taxon>
        <taxon>Pezizomycotina</taxon>
        <taxon>Xylonomycetes</taxon>
        <taxon>Xylonales</taxon>
        <taxon>Xylonaceae</taxon>
        <taxon>Xylona</taxon>
    </lineage>
</organism>
<keyword evidence="2" id="KW-1185">Reference proteome</keyword>
<dbReference type="SUPFAM" id="SSF56112">
    <property type="entry name" value="Protein kinase-like (PK-like)"/>
    <property type="match status" value="1"/>
</dbReference>
<evidence type="ECO:0000313" key="1">
    <source>
        <dbReference type="EMBL" id="KZF20396.1"/>
    </source>
</evidence>
<dbReference type="PANTHER" id="PTHR21310">
    <property type="entry name" value="AMINOGLYCOSIDE PHOSPHOTRANSFERASE-RELATED-RELATED"/>
    <property type="match status" value="1"/>
</dbReference>
<evidence type="ECO:0008006" key="3">
    <source>
        <dbReference type="Google" id="ProtNLM"/>
    </source>
</evidence>
<dbReference type="OMA" id="WEIAGYF"/>
<dbReference type="AlphaFoldDB" id="A0A165AFL2"/>
<name>A0A165AFL2_XYLHT</name>
<accession>A0A165AFL2</accession>
<protein>
    <recommendedName>
        <fullName evidence="3">Aminoglycoside phosphotransferase domain-containing protein</fullName>
    </recommendedName>
</protein>
<reference evidence="1 2" key="1">
    <citation type="journal article" date="2016" name="Fungal Biol.">
        <title>The genome of Xylona heveae provides a window into fungal endophytism.</title>
        <authorList>
            <person name="Gazis R."/>
            <person name="Kuo A."/>
            <person name="Riley R."/>
            <person name="LaButti K."/>
            <person name="Lipzen A."/>
            <person name="Lin J."/>
            <person name="Amirebrahimi M."/>
            <person name="Hesse C.N."/>
            <person name="Spatafora J.W."/>
            <person name="Henrissat B."/>
            <person name="Hainaut M."/>
            <person name="Grigoriev I.V."/>
            <person name="Hibbett D.S."/>
        </authorList>
    </citation>
    <scope>NUCLEOTIDE SEQUENCE [LARGE SCALE GENOMIC DNA]</scope>
    <source>
        <strain evidence="1 2">TC161</strain>
    </source>
</reference>
<dbReference type="EMBL" id="KV407463">
    <property type="protein sequence ID" value="KZF20396.1"/>
    <property type="molecule type" value="Genomic_DNA"/>
</dbReference>
<gene>
    <name evidence="1" type="ORF">L228DRAFT_256802</name>
</gene>
<dbReference type="InParanoid" id="A0A165AFL2"/>
<dbReference type="Gene3D" id="3.90.1200.10">
    <property type="match status" value="1"/>
</dbReference>
<dbReference type="Proteomes" id="UP000076632">
    <property type="component" value="Unassembled WGS sequence"/>
</dbReference>
<dbReference type="PANTHER" id="PTHR21310:SF58">
    <property type="entry name" value="AMINOGLYCOSIDE PHOSPHOTRANSFERASE DOMAIN-CONTAINING PROTEIN"/>
    <property type="match status" value="1"/>
</dbReference>
<dbReference type="OrthoDB" id="5404599at2759"/>
<dbReference type="InterPro" id="IPR051678">
    <property type="entry name" value="AGP_Transferase"/>
</dbReference>
<sequence>MARAINQSIQQVNSNTWLICGRLLCERISRSTDADWDDEVDIAKSYRLTLDPSPAPDKVTDLDSHDPHIQLQYDPGGCSAVWAIGNNAFCKVKSLISGVTPEKDTLAYVENLHNRKFTTPKVIYHIQLEDRTILILQRLPGRTLGEAWPTLDIRWKENYAKMIVESCKDLAVQKHGKLCGVDGISGIPEEYLIQKRKEKDFSCTNLQKACEQIGMDCSEFVFYHADLGPGNIIVEDDPPQKGTIGIIDWEIAGGLDLPDGSLEWRILVQELMGANNFESHLQEWADWWGYIIN</sequence>
<dbReference type="InterPro" id="IPR011009">
    <property type="entry name" value="Kinase-like_dom_sf"/>
</dbReference>
<dbReference type="RefSeq" id="XP_018185951.1">
    <property type="nucleotide sequence ID" value="XM_018333945.1"/>
</dbReference>
<evidence type="ECO:0000313" key="2">
    <source>
        <dbReference type="Proteomes" id="UP000076632"/>
    </source>
</evidence>